<evidence type="ECO:0000313" key="2">
    <source>
        <dbReference type="EMBL" id="WOO85417.1"/>
    </source>
</evidence>
<dbReference type="RefSeq" id="XP_062631443.1">
    <property type="nucleotide sequence ID" value="XM_062775459.1"/>
</dbReference>
<evidence type="ECO:0000256" key="1">
    <source>
        <dbReference type="SAM" id="MobiDB-lite"/>
    </source>
</evidence>
<proteinExistence type="predicted"/>
<reference evidence="2" key="1">
    <citation type="submission" date="2023-10" db="EMBL/GenBank/DDBJ databases">
        <authorList>
            <person name="Noh H."/>
        </authorList>
    </citation>
    <scope>NUCLEOTIDE SEQUENCE</scope>
    <source>
        <strain evidence="2">DUCC4014</strain>
    </source>
</reference>
<dbReference type="GeneID" id="87812080"/>
<gene>
    <name evidence="2" type="ORF">LOC62_07G008916</name>
</gene>
<sequence length="464" mass="50923">MSTPDHHSSSSSSLSTLFSNLSTTTSGSSLVSLASGGEGVTSTGNKLPSVDEASDSATGDDQVLYLWLLRTRRTLQPPYLLSAKPSLVRLPSAPQASSQDSTSSPLDVRTVPHIVETIIQNALRDPAAHPILRQVNRGMLERVSTVSMTHIRIKADWEHAVTIQAHGVNMLFASLVLAYPHSDRAIPGLSYDLSDIPGITRTRARLLRHTKVVDEPLDVKSIHHLHLAGVYHYVRKIETFRTCSSVATFDIPVAPLLSTFYTFKETCLTPWENATPVWCDFVPPGPTIATFTIMYGPDSPALPNTFLRLPSHDTREHLKELVIVFLPVTPALHAMTLTEMGSAEAHAERARDSPDSQRMLVPLAALVLDKPDTLKVTLVGMENVPAVCLGDWCTQVHSARCEGWFTACVPQLQASNLPQLLGDVHDLDEIVREVTLEEYRREVGEDAFRMATEAHVDMVRGSPL</sequence>
<dbReference type="AlphaFoldDB" id="A0AAF0YFJ2"/>
<evidence type="ECO:0000313" key="3">
    <source>
        <dbReference type="Proteomes" id="UP000827549"/>
    </source>
</evidence>
<dbReference type="Proteomes" id="UP000827549">
    <property type="component" value="Chromosome 7"/>
</dbReference>
<name>A0AAF0YFJ2_9TREE</name>
<protein>
    <submittedName>
        <fullName evidence="2">Uncharacterized protein</fullName>
    </submittedName>
</protein>
<organism evidence="2 3">
    <name type="scientific">Vanrija pseudolonga</name>
    <dbReference type="NCBI Taxonomy" id="143232"/>
    <lineage>
        <taxon>Eukaryota</taxon>
        <taxon>Fungi</taxon>
        <taxon>Dikarya</taxon>
        <taxon>Basidiomycota</taxon>
        <taxon>Agaricomycotina</taxon>
        <taxon>Tremellomycetes</taxon>
        <taxon>Trichosporonales</taxon>
        <taxon>Trichosporonaceae</taxon>
        <taxon>Vanrija</taxon>
    </lineage>
</organism>
<feature type="region of interest" description="Disordered" evidence="1">
    <location>
        <begin position="29"/>
        <end position="56"/>
    </location>
</feature>
<dbReference type="EMBL" id="CP086720">
    <property type="protein sequence ID" value="WOO85417.1"/>
    <property type="molecule type" value="Genomic_DNA"/>
</dbReference>
<keyword evidence="3" id="KW-1185">Reference proteome</keyword>
<accession>A0AAF0YFJ2</accession>